<dbReference type="RefSeq" id="WP_184010898.1">
    <property type="nucleotide sequence ID" value="NZ_JACIJS010000005.1"/>
</dbReference>
<gene>
    <name evidence="1" type="ORF">FHS89_001857</name>
</gene>
<organism evidence="1 2">
    <name type="scientific">Rubricella aquisinus</name>
    <dbReference type="NCBI Taxonomy" id="2028108"/>
    <lineage>
        <taxon>Bacteria</taxon>
        <taxon>Pseudomonadati</taxon>
        <taxon>Pseudomonadota</taxon>
        <taxon>Alphaproteobacteria</taxon>
        <taxon>Rhodobacterales</taxon>
        <taxon>Paracoccaceae</taxon>
        <taxon>Rubricella</taxon>
    </lineage>
</organism>
<reference evidence="1 2" key="1">
    <citation type="submission" date="2020-08" db="EMBL/GenBank/DDBJ databases">
        <title>Genomic Encyclopedia of Type Strains, Phase IV (KMG-IV): sequencing the most valuable type-strain genomes for metagenomic binning, comparative biology and taxonomic classification.</title>
        <authorList>
            <person name="Goeker M."/>
        </authorList>
    </citation>
    <scope>NUCLEOTIDE SEQUENCE [LARGE SCALE GENOMIC DNA]</scope>
    <source>
        <strain evidence="1 2">DSM 103377</strain>
    </source>
</reference>
<proteinExistence type="predicted"/>
<dbReference type="AlphaFoldDB" id="A0A840X559"/>
<evidence type="ECO:0000313" key="2">
    <source>
        <dbReference type="Proteomes" id="UP000553766"/>
    </source>
</evidence>
<evidence type="ECO:0000313" key="1">
    <source>
        <dbReference type="EMBL" id="MBB5515837.1"/>
    </source>
</evidence>
<comment type="caution">
    <text evidence="1">The sequence shown here is derived from an EMBL/GenBank/DDBJ whole genome shotgun (WGS) entry which is preliminary data.</text>
</comment>
<name>A0A840X559_9RHOB</name>
<evidence type="ECO:0008006" key="3">
    <source>
        <dbReference type="Google" id="ProtNLM"/>
    </source>
</evidence>
<protein>
    <recommendedName>
        <fullName evidence="3">Sulfotransferase family protein</fullName>
    </recommendedName>
</protein>
<keyword evidence="2" id="KW-1185">Reference proteome</keyword>
<accession>A0A840X559</accession>
<dbReference type="Proteomes" id="UP000553766">
    <property type="component" value="Unassembled WGS sequence"/>
</dbReference>
<dbReference type="SUPFAM" id="SSF52540">
    <property type="entry name" value="P-loop containing nucleoside triphosphate hydrolases"/>
    <property type="match status" value="1"/>
</dbReference>
<dbReference type="InterPro" id="IPR027417">
    <property type="entry name" value="P-loop_NTPase"/>
</dbReference>
<dbReference type="EMBL" id="JACIJS010000005">
    <property type="protein sequence ID" value="MBB5515837.1"/>
    <property type="molecule type" value="Genomic_DNA"/>
</dbReference>
<dbReference type="Gene3D" id="3.40.50.300">
    <property type="entry name" value="P-loop containing nucleotide triphosphate hydrolases"/>
    <property type="match status" value="1"/>
</dbReference>
<sequence length="232" mass="25376">MPLVYVVYGMAKSGSALAFRLTQEILMQSGHDQALLPRMLVGDRRENFLRDTKVETMRAALAVAGSERRATLAVKTHTGLRPKVAEMVADDEIGAVAVARDPRDIACAILESARHGGAWSLPGGEPVHDIEGAMSIVRNHVAKFLSWAEQDHVITLSHTDLTQHTVRAARHIAVDLGLRCDAVAAAEAVLGGETSLPAQEPRHLRDMSEEAVRHYGREFEHFIQTYCRATLG</sequence>